<evidence type="ECO:0000313" key="3">
    <source>
        <dbReference type="Proteomes" id="UP000297385"/>
    </source>
</evidence>
<dbReference type="SUPFAM" id="SSF53474">
    <property type="entry name" value="alpha/beta-Hydrolases"/>
    <property type="match status" value="1"/>
</dbReference>
<dbReference type="Gene3D" id="1.20.1440.110">
    <property type="entry name" value="acylaminoacyl peptidase"/>
    <property type="match status" value="1"/>
</dbReference>
<dbReference type="AlphaFoldDB" id="A0A4Y8MSC5"/>
<dbReference type="InterPro" id="IPR001375">
    <property type="entry name" value="Peptidase_S9_cat"/>
</dbReference>
<gene>
    <name evidence="2" type="ORF">E2553_27005</name>
</gene>
<evidence type="ECO:0000259" key="1">
    <source>
        <dbReference type="Pfam" id="PF00326"/>
    </source>
</evidence>
<dbReference type="Proteomes" id="UP000297385">
    <property type="component" value="Unassembled WGS sequence"/>
</dbReference>
<dbReference type="EMBL" id="SNVI01000002">
    <property type="protein sequence ID" value="TFE40416.1"/>
    <property type="molecule type" value="Genomic_DNA"/>
</dbReference>
<proteinExistence type="predicted"/>
<comment type="caution">
    <text evidence="2">The sequence shown here is derived from an EMBL/GenBank/DDBJ whole genome shotgun (WGS) entry which is preliminary data.</text>
</comment>
<evidence type="ECO:0000313" key="2">
    <source>
        <dbReference type="EMBL" id="TFE40416.1"/>
    </source>
</evidence>
<organism evidence="2 3">
    <name type="scientific">Paraburkholderia dipogonis</name>
    <dbReference type="NCBI Taxonomy" id="1211383"/>
    <lineage>
        <taxon>Bacteria</taxon>
        <taxon>Pseudomonadati</taxon>
        <taxon>Pseudomonadota</taxon>
        <taxon>Betaproteobacteria</taxon>
        <taxon>Burkholderiales</taxon>
        <taxon>Burkholderiaceae</taxon>
        <taxon>Paraburkholderia</taxon>
    </lineage>
</organism>
<name>A0A4Y8MSC5_9BURK</name>
<protein>
    <submittedName>
        <fullName evidence="2">Alpha/beta hydrolase</fullName>
    </submittedName>
</protein>
<dbReference type="Gene3D" id="3.40.50.1820">
    <property type="entry name" value="alpha/beta hydrolase"/>
    <property type="match status" value="1"/>
</dbReference>
<feature type="domain" description="Peptidase S9 prolyl oligopeptidase catalytic" evidence="1">
    <location>
        <begin position="220"/>
        <end position="427"/>
    </location>
</feature>
<accession>A0A4Y8MSC5</accession>
<dbReference type="GO" id="GO:0006508">
    <property type="term" value="P:proteolysis"/>
    <property type="evidence" value="ECO:0007669"/>
    <property type="project" value="InterPro"/>
</dbReference>
<dbReference type="InterPro" id="IPR050261">
    <property type="entry name" value="FrsA_esterase"/>
</dbReference>
<dbReference type="GO" id="GO:0008236">
    <property type="term" value="F:serine-type peptidase activity"/>
    <property type="evidence" value="ECO:0007669"/>
    <property type="project" value="InterPro"/>
</dbReference>
<dbReference type="InterPro" id="IPR029058">
    <property type="entry name" value="AB_hydrolase_fold"/>
</dbReference>
<dbReference type="PANTHER" id="PTHR22946:SF12">
    <property type="entry name" value="CONIDIAL PIGMENT BIOSYNTHESIS PROTEIN AYG1 (AFU_ORTHOLOGUE AFUA_2G17550)"/>
    <property type="match status" value="1"/>
</dbReference>
<sequence length="432" mass="48903">MDALRRKSPGDRRRSRAGAICRECLRRVRRSCESRLRSKSYRRVVTVFKYFPSNYVWNLSVDLAIEMGARIGEIEEMCAPLQEASTQPDAAGTQAFRETWVRMADKLCELAEEDEARGRMISAGEKYNRAAIYYITAERLQAHGAQGRMALYRRFLDVFARGIAQSGENCERVKIPYGDAHLSALYVRAENVVGPAPILVQVNGLDSAKEMLYRVGLPRWLAQRGISSLVVDQPGSGEALRLHGMTAVYNSEVWASKVVDWLETRADVDAMRIGLQGVSLGGYFCPRAVAFEPRFACGVTLGANHDWRDVQKKRLAREGSFPVPHYWEHVKWVWGAKDLDDFMRIAENVHLDGVLDRIKVPFLVTHGEKDSQIPLHWAMRTYEQLINSPKRELKVFTEREGGVQHGSFDNSANACAYIADWVAETLRGRTAY</sequence>
<dbReference type="PANTHER" id="PTHR22946">
    <property type="entry name" value="DIENELACTONE HYDROLASE DOMAIN-CONTAINING PROTEIN-RELATED"/>
    <property type="match status" value="1"/>
</dbReference>
<reference evidence="2 3" key="1">
    <citation type="submission" date="2019-03" db="EMBL/GenBank/DDBJ databases">
        <title>Complete Genome Sequence of Paraburkholderia dipogonis ICMP 19430T, a Nitrogen-fixing Symbiont of the South African Invasive Legume Dipogon lignosus in New Zealand.</title>
        <authorList>
            <person name="De Meyer S.E."/>
        </authorList>
    </citation>
    <scope>NUCLEOTIDE SEQUENCE [LARGE SCALE GENOMIC DNA]</scope>
    <source>
        <strain evidence="2 3">ICMP 19430</strain>
    </source>
</reference>
<dbReference type="Pfam" id="PF00326">
    <property type="entry name" value="Peptidase_S9"/>
    <property type="match status" value="1"/>
</dbReference>
<keyword evidence="2" id="KW-0378">Hydrolase</keyword>